<reference evidence="1 2" key="1">
    <citation type="submission" date="2010-06" db="EMBL/GenBank/DDBJ databases">
        <title>Complete sequence chromosome of Methanohalobium evestigatum Z-7303.</title>
        <authorList>
            <consortium name="US DOE Joint Genome Institute"/>
            <person name="Lucas S."/>
            <person name="Copeland A."/>
            <person name="Lapidus A."/>
            <person name="Cheng J.-F."/>
            <person name="Bruce D."/>
            <person name="Goodwin L."/>
            <person name="Pitluck S."/>
            <person name="Saunders E."/>
            <person name="Detter J.C."/>
            <person name="Han C."/>
            <person name="Tapia R."/>
            <person name="Land M."/>
            <person name="Hauser L."/>
            <person name="Kyrpides N."/>
            <person name="Mikhailova N."/>
            <person name="Sieprawska-Lupa M."/>
            <person name="Whitman W.B."/>
            <person name="Anderson I."/>
            <person name="Woyke T."/>
        </authorList>
    </citation>
    <scope>NUCLEOTIDE SEQUENCE [LARGE SCALE GENOMIC DNA]</scope>
    <source>
        <strain evidence="2">ATCC BAA-1072 / DSM 3721 / NBRC 107634 / OCM 161 / Z-7303</strain>
    </source>
</reference>
<gene>
    <name evidence="1" type="ordered locus">Metev_1773</name>
</gene>
<accession>D7EB93</accession>
<dbReference type="AlphaFoldDB" id="D7EB93"/>
<dbReference type="OrthoDB" id="146863at2157"/>
<name>D7EB93_METEZ</name>
<keyword evidence="2" id="KW-1185">Reference proteome</keyword>
<evidence type="ECO:0000313" key="1">
    <source>
        <dbReference type="EMBL" id="ADI74610.1"/>
    </source>
</evidence>
<proteinExistence type="predicted"/>
<dbReference type="KEGG" id="mev:Metev_1773"/>
<dbReference type="STRING" id="644295.Metev_1773"/>
<evidence type="ECO:0000313" key="2">
    <source>
        <dbReference type="Proteomes" id="UP000000391"/>
    </source>
</evidence>
<dbReference type="RefSeq" id="WP_013195175.1">
    <property type="nucleotide sequence ID" value="NC_014253.1"/>
</dbReference>
<dbReference type="HOGENOM" id="CLU_134211_0_0_2"/>
<sequence>MKDDSNNDIPIPTTHSLNFFEMGRTDVDILCTYGKISIWFGRPVPDDIIKDILIIISNVDKSTVHECEFFCEYEEITEYENNGYILVSYARSGDKYRATFNVPFSNDKALHYLTSSIKTQLNNKDVNINLYWTGDNAGIIQLYEKLKTIQDWKIKQINYKDDGKDYNLM</sequence>
<dbReference type="EMBL" id="CP002069">
    <property type="protein sequence ID" value="ADI74610.1"/>
    <property type="molecule type" value="Genomic_DNA"/>
</dbReference>
<protein>
    <submittedName>
        <fullName evidence="1">Uncharacterized protein</fullName>
    </submittedName>
</protein>
<dbReference type="GeneID" id="9347426"/>
<dbReference type="Proteomes" id="UP000000391">
    <property type="component" value="Chromosome"/>
</dbReference>
<organism evidence="1 2">
    <name type="scientific">Methanohalobium evestigatum (strain ATCC BAA-1072 / DSM 3721 / NBRC 107634 / OCM 161 / Z-7303)</name>
    <dbReference type="NCBI Taxonomy" id="644295"/>
    <lineage>
        <taxon>Archaea</taxon>
        <taxon>Methanobacteriati</taxon>
        <taxon>Methanobacteriota</taxon>
        <taxon>Stenosarchaea group</taxon>
        <taxon>Methanomicrobia</taxon>
        <taxon>Methanosarcinales</taxon>
        <taxon>Methanosarcinaceae</taxon>
        <taxon>Methanohalobium</taxon>
    </lineage>
</organism>